<comment type="similarity">
    <text evidence="7">Belongs to the binding-protein-dependent transport system permease family. OppBC subfamily.</text>
</comment>
<evidence type="ECO:0000256" key="4">
    <source>
        <dbReference type="ARBA" id="ARBA00022692"/>
    </source>
</evidence>
<dbReference type="InterPro" id="IPR000515">
    <property type="entry name" value="MetI-like"/>
</dbReference>
<proteinExistence type="inferred from homology"/>
<evidence type="ECO:0000313" key="10">
    <source>
        <dbReference type="EMBL" id="MRX72406.1"/>
    </source>
</evidence>
<dbReference type="PROSITE" id="PS50928">
    <property type="entry name" value="ABC_TM1"/>
    <property type="match status" value="1"/>
</dbReference>
<comment type="caution">
    <text evidence="10">The sequence shown here is derived from an EMBL/GenBank/DDBJ whole genome shotgun (WGS) entry which is preliminary data.</text>
</comment>
<keyword evidence="3" id="KW-1003">Cell membrane</keyword>
<dbReference type="OrthoDB" id="9797472at2"/>
<keyword evidence="5 8" id="KW-1133">Transmembrane helix</keyword>
<dbReference type="InterPro" id="IPR050366">
    <property type="entry name" value="BP-dependent_transpt_permease"/>
</dbReference>
<dbReference type="Proteomes" id="UP000448867">
    <property type="component" value="Unassembled WGS sequence"/>
</dbReference>
<name>A0A7X2IZ10_9BACI</name>
<feature type="transmembrane region" description="Helical" evidence="8">
    <location>
        <begin position="184"/>
        <end position="210"/>
    </location>
</feature>
<dbReference type="PANTHER" id="PTHR43386">
    <property type="entry name" value="OLIGOPEPTIDE TRANSPORT SYSTEM PERMEASE PROTEIN APPC"/>
    <property type="match status" value="1"/>
</dbReference>
<feature type="transmembrane region" description="Helical" evidence="8">
    <location>
        <begin position="116"/>
        <end position="140"/>
    </location>
</feature>
<reference evidence="10 11" key="1">
    <citation type="submission" date="2019-11" db="EMBL/GenBank/DDBJ databases">
        <title>Bacillus lacus genome.</title>
        <authorList>
            <person name="Allen C.J."/>
            <person name="Newman J.D."/>
        </authorList>
    </citation>
    <scope>NUCLEOTIDE SEQUENCE [LARGE SCALE GENOMIC DNA]</scope>
    <source>
        <strain evidence="10 11">KCTC 33946</strain>
    </source>
</reference>
<dbReference type="Gene3D" id="1.10.3720.10">
    <property type="entry name" value="MetI-like"/>
    <property type="match status" value="1"/>
</dbReference>
<keyword evidence="11" id="KW-1185">Reference proteome</keyword>
<evidence type="ECO:0000256" key="3">
    <source>
        <dbReference type="ARBA" id="ARBA00022475"/>
    </source>
</evidence>
<keyword evidence="4 8" id="KW-0812">Transmembrane</keyword>
<feature type="transmembrane region" description="Helical" evidence="8">
    <location>
        <begin position="69"/>
        <end position="96"/>
    </location>
</feature>
<gene>
    <name evidence="10" type="ORF">GJU40_09610</name>
</gene>
<dbReference type="Pfam" id="PF00528">
    <property type="entry name" value="BPD_transp_1"/>
    <property type="match status" value="1"/>
</dbReference>
<evidence type="ECO:0000256" key="6">
    <source>
        <dbReference type="ARBA" id="ARBA00023136"/>
    </source>
</evidence>
<dbReference type="CDD" id="cd06261">
    <property type="entry name" value="TM_PBP2"/>
    <property type="match status" value="1"/>
</dbReference>
<dbReference type="AlphaFoldDB" id="A0A7X2IZ10"/>
<dbReference type="SUPFAM" id="SSF161098">
    <property type="entry name" value="MetI-like"/>
    <property type="match status" value="1"/>
</dbReference>
<evidence type="ECO:0000313" key="11">
    <source>
        <dbReference type="Proteomes" id="UP000448867"/>
    </source>
</evidence>
<feature type="domain" description="ABC transmembrane type-1" evidence="9">
    <location>
        <begin position="67"/>
        <end position="256"/>
    </location>
</feature>
<dbReference type="GO" id="GO:0005886">
    <property type="term" value="C:plasma membrane"/>
    <property type="evidence" value="ECO:0007669"/>
    <property type="project" value="UniProtKB-SubCell"/>
</dbReference>
<evidence type="ECO:0000256" key="5">
    <source>
        <dbReference type="ARBA" id="ARBA00022989"/>
    </source>
</evidence>
<dbReference type="InterPro" id="IPR053385">
    <property type="entry name" value="ABC_transport_permease"/>
</dbReference>
<evidence type="ECO:0000256" key="7">
    <source>
        <dbReference type="ARBA" id="ARBA00024202"/>
    </source>
</evidence>
<dbReference type="InterPro" id="IPR035906">
    <property type="entry name" value="MetI-like_sf"/>
</dbReference>
<comment type="subcellular location">
    <subcellularLocation>
        <location evidence="1 8">Cell membrane</location>
        <topology evidence="1 8">Multi-pass membrane protein</topology>
    </subcellularLocation>
</comment>
<accession>A0A7X2IZ10</accession>
<evidence type="ECO:0000256" key="1">
    <source>
        <dbReference type="ARBA" id="ARBA00004651"/>
    </source>
</evidence>
<sequence length="273" mass="29783">MNKIHPLMLSFTLVILLAFIFIAGPYIVPHDPLKVQMDNRLQTSSWQHWLGTDHMGRDLLARTLAGAKLTVGVSAAVLAVSVCIGVPMGLLSGYVGGWLDRLFMRLVDAFLAFPDYIVAIVLSGLLGPGMLNLMIAIITVKWVSYARLVRSTVLTEKSKDYVTMAKISGLSPFKIMMKHMLPHVTGNVLVLSTLDMGKVILMIASLSYIGLGAQPPVPEWGSMLNEGRAFFYHASHLMLVPGLAIAIIVLLTNLLGDSLREHFGVKKQKGGFS</sequence>
<evidence type="ECO:0000256" key="2">
    <source>
        <dbReference type="ARBA" id="ARBA00022448"/>
    </source>
</evidence>
<keyword evidence="6 8" id="KW-0472">Membrane</keyword>
<dbReference type="NCBIfam" id="NF045474">
    <property type="entry name" value="Opp2C"/>
    <property type="match status" value="1"/>
</dbReference>
<evidence type="ECO:0000256" key="8">
    <source>
        <dbReference type="RuleBase" id="RU363032"/>
    </source>
</evidence>
<protein>
    <submittedName>
        <fullName evidence="10">ABC transporter permease subunit</fullName>
    </submittedName>
</protein>
<dbReference type="PANTHER" id="PTHR43386:SF1">
    <property type="entry name" value="D,D-DIPEPTIDE TRANSPORT SYSTEM PERMEASE PROTEIN DDPC-RELATED"/>
    <property type="match status" value="1"/>
</dbReference>
<feature type="transmembrane region" description="Helical" evidence="8">
    <location>
        <begin position="230"/>
        <end position="256"/>
    </location>
</feature>
<dbReference type="EMBL" id="WKKI01000015">
    <property type="protein sequence ID" value="MRX72406.1"/>
    <property type="molecule type" value="Genomic_DNA"/>
</dbReference>
<keyword evidence="2 8" id="KW-0813">Transport</keyword>
<evidence type="ECO:0000259" key="9">
    <source>
        <dbReference type="PROSITE" id="PS50928"/>
    </source>
</evidence>
<organism evidence="10 11">
    <name type="scientific">Metabacillus lacus</name>
    <dbReference type="NCBI Taxonomy" id="1983721"/>
    <lineage>
        <taxon>Bacteria</taxon>
        <taxon>Bacillati</taxon>
        <taxon>Bacillota</taxon>
        <taxon>Bacilli</taxon>
        <taxon>Bacillales</taxon>
        <taxon>Bacillaceae</taxon>
        <taxon>Metabacillus</taxon>
    </lineage>
</organism>
<feature type="transmembrane region" description="Helical" evidence="8">
    <location>
        <begin position="6"/>
        <end position="28"/>
    </location>
</feature>
<dbReference type="GO" id="GO:0055085">
    <property type="term" value="P:transmembrane transport"/>
    <property type="evidence" value="ECO:0007669"/>
    <property type="project" value="InterPro"/>
</dbReference>